<proteinExistence type="predicted"/>
<sequence length="174" mass="19718">MRALAEMLDSDERGAHNANKLAEVGARYEEAWRRAHVDAESEFQERLVHEKITRIEADIMVLTAILNSPGRPEDEKGHAATRIRQEELPKLHGESAYRRMWVAWESRRNAAPHVLQCTGNLVAVSDGFLRDKWPLFVHHQAGNMTGDAKKIAQYVEMKYGSEGDAGKDDKSGRR</sequence>
<comment type="caution">
    <text evidence="1">The sequence shown here is derived from an EMBL/GenBank/DDBJ whole genome shotgun (WGS) entry which is preliminary data.</text>
</comment>
<dbReference type="AlphaFoldDB" id="A0A423X2W7"/>
<protein>
    <submittedName>
        <fullName evidence="1">Uncharacterized protein</fullName>
    </submittedName>
</protein>
<gene>
    <name evidence="1" type="ORF">VMCG_02012</name>
</gene>
<accession>A0A423X2W7</accession>
<evidence type="ECO:0000313" key="2">
    <source>
        <dbReference type="Proteomes" id="UP000283895"/>
    </source>
</evidence>
<reference evidence="1 2" key="1">
    <citation type="submission" date="2015-09" db="EMBL/GenBank/DDBJ databases">
        <title>Host preference determinants of Valsa canker pathogens revealed by comparative genomics.</title>
        <authorList>
            <person name="Yin Z."/>
            <person name="Huang L."/>
        </authorList>
    </citation>
    <scope>NUCLEOTIDE SEQUENCE [LARGE SCALE GENOMIC DNA]</scope>
    <source>
        <strain evidence="1 2">03-1</strain>
    </source>
</reference>
<dbReference type="EMBL" id="LKEA01000003">
    <property type="protein sequence ID" value="ROW10136.1"/>
    <property type="molecule type" value="Genomic_DNA"/>
</dbReference>
<keyword evidence="2" id="KW-1185">Reference proteome</keyword>
<dbReference type="Proteomes" id="UP000283895">
    <property type="component" value="Unassembled WGS sequence"/>
</dbReference>
<evidence type="ECO:0000313" key="1">
    <source>
        <dbReference type="EMBL" id="ROW10136.1"/>
    </source>
</evidence>
<organism evidence="1 2">
    <name type="scientific">Cytospora schulzeri</name>
    <dbReference type="NCBI Taxonomy" id="448051"/>
    <lineage>
        <taxon>Eukaryota</taxon>
        <taxon>Fungi</taxon>
        <taxon>Dikarya</taxon>
        <taxon>Ascomycota</taxon>
        <taxon>Pezizomycotina</taxon>
        <taxon>Sordariomycetes</taxon>
        <taxon>Sordariomycetidae</taxon>
        <taxon>Diaporthales</taxon>
        <taxon>Cytosporaceae</taxon>
        <taxon>Cytospora</taxon>
    </lineage>
</organism>
<name>A0A423X2W7_9PEZI</name>